<protein>
    <recommendedName>
        <fullName evidence="3">UDP-N-acetylglucosamine 2-epimerase (non-hydrolyzing)</fullName>
        <ecNumber evidence="3">5.1.3.14</ecNumber>
    </recommendedName>
    <alternativeName>
        <fullName evidence="4">UDP-GlcNAc-2-epimerase</fullName>
    </alternativeName>
</protein>
<evidence type="ECO:0000256" key="5">
    <source>
        <dbReference type="RuleBase" id="RU003513"/>
    </source>
</evidence>
<name>A0A2K0A6J6_STAHA</name>
<dbReference type="SUPFAM" id="SSF53756">
    <property type="entry name" value="UDP-Glycosyltransferase/glycogen phosphorylase"/>
    <property type="match status" value="1"/>
</dbReference>
<reference evidence="7 8" key="1">
    <citation type="submission" date="2017-12" db="EMBL/GenBank/DDBJ databases">
        <title>FDA dAtabase for Regulatory Grade micrObial Sequences (FDA-ARGOS): Supporting development and validation of Infectious Disease Dx tests.</title>
        <authorList>
            <person name="Hoffmann M."/>
            <person name="Allard M."/>
            <person name="Evans P."/>
            <person name="Brown E."/>
            <person name="Tallon L."/>
            <person name="Sadzewicz L."/>
            <person name="Sengamalay N."/>
            <person name="Ott S."/>
            <person name="Godinez A."/>
            <person name="Nagaraj S."/>
            <person name="Vavikolanu K."/>
            <person name="Aluvathingal J."/>
            <person name="Nadendla S."/>
            <person name="Sichtig H."/>
        </authorList>
    </citation>
    <scope>NUCLEOTIDE SEQUENCE [LARGE SCALE GENOMIC DNA]</scope>
    <source>
        <strain evidence="7 8">FDAARGOS_148</strain>
    </source>
</reference>
<dbReference type="GO" id="GO:0008761">
    <property type="term" value="F:UDP-N-acetylglucosamine 2-epimerase activity"/>
    <property type="evidence" value="ECO:0007669"/>
    <property type="project" value="UniProtKB-EC"/>
</dbReference>
<comment type="similarity">
    <text evidence="2 5">Belongs to the UDP-N-acetylglucosamine 2-epimerase family.</text>
</comment>
<dbReference type="InterPro" id="IPR029767">
    <property type="entry name" value="WecB-like"/>
</dbReference>
<dbReference type="CDD" id="cd03786">
    <property type="entry name" value="GTB_UDP-GlcNAc_2-Epimerase"/>
    <property type="match status" value="1"/>
</dbReference>
<evidence type="ECO:0000256" key="1">
    <source>
        <dbReference type="ARBA" id="ARBA00023235"/>
    </source>
</evidence>
<evidence type="ECO:0000313" key="7">
    <source>
        <dbReference type="EMBL" id="PNN20658.1"/>
    </source>
</evidence>
<proteinExistence type="inferred from homology"/>
<dbReference type="Pfam" id="PF02350">
    <property type="entry name" value="Epimerase_2"/>
    <property type="match status" value="1"/>
</dbReference>
<dbReference type="Proteomes" id="UP000053523">
    <property type="component" value="Unassembled WGS sequence"/>
</dbReference>
<evidence type="ECO:0000256" key="2">
    <source>
        <dbReference type="ARBA" id="ARBA00038209"/>
    </source>
</evidence>
<evidence type="ECO:0000313" key="8">
    <source>
        <dbReference type="Proteomes" id="UP000053523"/>
    </source>
</evidence>
<dbReference type="InterPro" id="IPR003331">
    <property type="entry name" value="UDP_GlcNAc_Epimerase_2_dom"/>
</dbReference>
<feature type="domain" description="UDP-N-acetylglucosamine 2-epimerase" evidence="6">
    <location>
        <begin position="22"/>
        <end position="362"/>
    </location>
</feature>
<keyword evidence="1 5" id="KW-0413">Isomerase</keyword>
<gene>
    <name evidence="7" type="ORF">AL503_007620</name>
</gene>
<dbReference type="PANTHER" id="PTHR43174:SF2">
    <property type="entry name" value="UDP-N-ACETYLGLUCOSAMINE 2-EPIMERASE"/>
    <property type="match status" value="1"/>
</dbReference>
<organism evidence="7 8">
    <name type="scientific">Staphylococcus haemolyticus</name>
    <dbReference type="NCBI Taxonomy" id="1283"/>
    <lineage>
        <taxon>Bacteria</taxon>
        <taxon>Bacillati</taxon>
        <taxon>Bacillota</taxon>
        <taxon>Bacilli</taxon>
        <taxon>Bacillales</taxon>
        <taxon>Staphylococcaceae</taxon>
        <taxon>Staphylococcus</taxon>
    </lineage>
</organism>
<dbReference type="AlphaFoldDB" id="A0A2K0A6J6"/>
<evidence type="ECO:0000256" key="3">
    <source>
        <dbReference type="ARBA" id="ARBA00038858"/>
    </source>
</evidence>
<dbReference type="PANTHER" id="PTHR43174">
    <property type="entry name" value="UDP-N-ACETYLGLUCOSAMINE 2-EPIMERASE"/>
    <property type="match status" value="1"/>
</dbReference>
<evidence type="ECO:0000259" key="6">
    <source>
        <dbReference type="Pfam" id="PF02350"/>
    </source>
</evidence>
<dbReference type="RefSeq" id="WP_037551934.1">
    <property type="nucleotide sequence ID" value="NZ_CAJCGD010000013.1"/>
</dbReference>
<dbReference type="NCBIfam" id="TIGR00236">
    <property type="entry name" value="wecB"/>
    <property type="match status" value="1"/>
</dbReference>
<accession>A0A2K0A6J6</accession>
<comment type="caution">
    <text evidence="7">The sequence shown here is derived from an EMBL/GenBank/DDBJ whole genome shotgun (WGS) entry which is preliminary data.</text>
</comment>
<dbReference type="EMBL" id="LORN02000015">
    <property type="protein sequence ID" value="PNN20658.1"/>
    <property type="molecule type" value="Genomic_DNA"/>
</dbReference>
<dbReference type="FunFam" id="3.40.50.2000:FF:000043">
    <property type="entry name" value="UDP-N-acetylglucosamine 2-epimerase"/>
    <property type="match status" value="1"/>
</dbReference>
<evidence type="ECO:0000256" key="4">
    <source>
        <dbReference type="ARBA" id="ARBA00079400"/>
    </source>
</evidence>
<sequence length="377" mass="42475">MKKIMTVFGTRPEAIKMAPLVKALEYDAELEPMIVVTAQHREMLDSVLHTFNIKPHYDLNIMKEGQTLSDITSRAMTKLEDVIKKEKPDMVLVHGDTTTTFSGALAAFYNKVAIGHVEAGLRTRHKYAPFPEEVNRQMVSNLADIHFAPTKGAANNLLQENKSPDSIIITGNTAIDTLELTIQKEYTSDIIRKHQGKRIILLTVHRRENVGQPMIDIYKAMRKIVDEYEDIVIVSPLHLNPKVRELAFEYLGEHERIELIEPLDVVDFHNFANKAYLILTDSGGIQEEAPSLNKPVLVLRDVTERPEGVTAGTLKVVGTDFDNVFKSTTEILDNQMIYAQMALTQNPYGDGNASLRICESIKYYFGLTSKMPKSFNS</sequence>
<dbReference type="Gene3D" id="3.40.50.2000">
    <property type="entry name" value="Glycogen Phosphorylase B"/>
    <property type="match status" value="2"/>
</dbReference>
<dbReference type="EC" id="5.1.3.14" evidence="3"/>